<dbReference type="InterPro" id="IPR020846">
    <property type="entry name" value="MFS_dom"/>
</dbReference>
<dbReference type="PANTHER" id="PTHR43124:SF3">
    <property type="entry name" value="CHLORAMPHENICOL EFFLUX PUMP RV0191"/>
    <property type="match status" value="1"/>
</dbReference>
<evidence type="ECO:0000256" key="5">
    <source>
        <dbReference type="ARBA" id="ARBA00023136"/>
    </source>
</evidence>
<feature type="transmembrane region" description="Helical" evidence="6">
    <location>
        <begin position="369"/>
        <end position="390"/>
    </location>
</feature>
<evidence type="ECO:0000256" key="2">
    <source>
        <dbReference type="ARBA" id="ARBA00022475"/>
    </source>
</evidence>
<evidence type="ECO:0000256" key="1">
    <source>
        <dbReference type="ARBA" id="ARBA00004651"/>
    </source>
</evidence>
<evidence type="ECO:0000259" key="7">
    <source>
        <dbReference type="PROSITE" id="PS50850"/>
    </source>
</evidence>
<dbReference type="Pfam" id="PF00083">
    <property type="entry name" value="Sugar_tr"/>
    <property type="match status" value="1"/>
</dbReference>
<reference evidence="8 9" key="1">
    <citation type="submission" date="2020-04" db="EMBL/GenBank/DDBJ databases">
        <title>Metagenomic profiling of ammonia- and methane-oxidizing microorganisms in a Dutch drinking water treatment plant.</title>
        <authorList>
            <person name="Poghosyan L."/>
            <person name="Leucker S."/>
        </authorList>
    </citation>
    <scope>NUCLEOTIDE SEQUENCE [LARGE SCALE GENOMIC DNA]</scope>
    <source>
        <strain evidence="8">S-RSF-IL-03</strain>
    </source>
</reference>
<dbReference type="AlphaFoldDB" id="A0A849SIK2"/>
<dbReference type="Proteomes" id="UP000580839">
    <property type="component" value="Unassembled WGS sequence"/>
</dbReference>
<evidence type="ECO:0000313" key="8">
    <source>
        <dbReference type="EMBL" id="NOT34261.1"/>
    </source>
</evidence>
<name>A0A849SIK2_UNCEI</name>
<dbReference type="InterPro" id="IPR011701">
    <property type="entry name" value="MFS"/>
</dbReference>
<dbReference type="SUPFAM" id="SSF103473">
    <property type="entry name" value="MFS general substrate transporter"/>
    <property type="match status" value="1"/>
</dbReference>
<dbReference type="PANTHER" id="PTHR43124">
    <property type="entry name" value="PURINE EFFLUX PUMP PBUE"/>
    <property type="match status" value="1"/>
</dbReference>
<feature type="transmembrane region" description="Helical" evidence="6">
    <location>
        <begin position="48"/>
        <end position="71"/>
    </location>
</feature>
<accession>A0A849SIK2</accession>
<feature type="transmembrane region" description="Helical" evidence="6">
    <location>
        <begin position="78"/>
        <end position="99"/>
    </location>
</feature>
<organism evidence="8 9">
    <name type="scientific">Eiseniibacteriota bacterium</name>
    <dbReference type="NCBI Taxonomy" id="2212470"/>
    <lineage>
        <taxon>Bacteria</taxon>
        <taxon>Candidatus Eiseniibacteriota</taxon>
    </lineage>
</organism>
<dbReference type="Pfam" id="PF07690">
    <property type="entry name" value="MFS_1"/>
    <property type="match status" value="1"/>
</dbReference>
<keyword evidence="3 6" id="KW-0812">Transmembrane</keyword>
<evidence type="ECO:0000256" key="6">
    <source>
        <dbReference type="SAM" id="Phobius"/>
    </source>
</evidence>
<protein>
    <submittedName>
        <fullName evidence="8">MFS transporter</fullName>
    </submittedName>
</protein>
<dbReference type="InterPro" id="IPR050189">
    <property type="entry name" value="MFS_Efflux_Transporters"/>
</dbReference>
<dbReference type="PROSITE" id="PS50850">
    <property type="entry name" value="MFS"/>
    <property type="match status" value="1"/>
</dbReference>
<dbReference type="InterPro" id="IPR005828">
    <property type="entry name" value="MFS_sugar_transport-like"/>
</dbReference>
<dbReference type="EMBL" id="JABFRW010000103">
    <property type="protein sequence ID" value="NOT34261.1"/>
    <property type="molecule type" value="Genomic_DNA"/>
</dbReference>
<keyword evidence="4 6" id="KW-1133">Transmembrane helix</keyword>
<evidence type="ECO:0000313" key="9">
    <source>
        <dbReference type="Proteomes" id="UP000580839"/>
    </source>
</evidence>
<dbReference type="GO" id="GO:0005886">
    <property type="term" value="C:plasma membrane"/>
    <property type="evidence" value="ECO:0007669"/>
    <property type="project" value="UniProtKB-SubCell"/>
</dbReference>
<proteinExistence type="predicted"/>
<sequence length="404" mass="42406">MPDLLFGKWRTLLILSFAELLAMATWFSASAVVPALTREWRLDDAGRAWLTMSVQIGFVVGALLSALLNLSDRVASRVLVTVSSLVAALATELIARMATGLPVALALRFLTGVALAGVYPVGMKIMATWTRADRGRAIGLLVGALAMGSASPHLLRALGATSDWRGILHTAAALAAAGAVLIAVFVREGPERVAAPPFRWRYVAEIARDREMVLANLGYLGHMWELYAMWTWIPAFLIASFAARGIASSSASLAAFAVIAVGGIGSFAAGVFADRMGRTTITIVSLAMSGACCLVAGALFGAPPWLLIALCLVWGFAVVADSAQFSACISELCEPAFMGTALTLQTSLGFLLTLVTIRLVPLIEMRSGWGWAFAMLAIGPVVGAWAMAALRGSPRAGRLAGGRG</sequence>
<keyword evidence="5 6" id="KW-0472">Membrane</keyword>
<comment type="caution">
    <text evidence="8">The sequence shown here is derived from an EMBL/GenBank/DDBJ whole genome shotgun (WGS) entry which is preliminary data.</text>
</comment>
<comment type="subcellular location">
    <subcellularLocation>
        <location evidence="1">Cell membrane</location>
        <topology evidence="1">Multi-pass membrane protein</topology>
    </subcellularLocation>
</comment>
<evidence type="ECO:0000256" key="3">
    <source>
        <dbReference type="ARBA" id="ARBA00022692"/>
    </source>
</evidence>
<dbReference type="Gene3D" id="1.20.1250.20">
    <property type="entry name" value="MFS general substrate transporter like domains"/>
    <property type="match status" value="2"/>
</dbReference>
<evidence type="ECO:0000256" key="4">
    <source>
        <dbReference type="ARBA" id="ARBA00022989"/>
    </source>
</evidence>
<keyword evidence="2" id="KW-1003">Cell membrane</keyword>
<dbReference type="InterPro" id="IPR036259">
    <property type="entry name" value="MFS_trans_sf"/>
</dbReference>
<feature type="transmembrane region" description="Helical" evidence="6">
    <location>
        <begin position="341"/>
        <end position="363"/>
    </location>
</feature>
<feature type="transmembrane region" description="Helical" evidence="6">
    <location>
        <begin position="253"/>
        <end position="273"/>
    </location>
</feature>
<feature type="transmembrane region" description="Helical" evidence="6">
    <location>
        <begin position="137"/>
        <end position="155"/>
    </location>
</feature>
<feature type="transmembrane region" description="Helical" evidence="6">
    <location>
        <begin position="167"/>
        <end position="186"/>
    </location>
</feature>
<feature type="domain" description="Major facilitator superfamily (MFS) profile" evidence="7">
    <location>
        <begin position="11"/>
        <end position="395"/>
    </location>
</feature>
<gene>
    <name evidence="8" type="ORF">HOP12_08850</name>
</gene>
<feature type="transmembrane region" description="Helical" evidence="6">
    <location>
        <begin position="105"/>
        <end position="125"/>
    </location>
</feature>
<feature type="transmembrane region" description="Helical" evidence="6">
    <location>
        <begin position="12"/>
        <end position="36"/>
    </location>
</feature>
<dbReference type="GO" id="GO:0022857">
    <property type="term" value="F:transmembrane transporter activity"/>
    <property type="evidence" value="ECO:0007669"/>
    <property type="project" value="InterPro"/>
</dbReference>